<dbReference type="InterPro" id="IPR007367">
    <property type="entry name" value="DUF433"/>
</dbReference>
<dbReference type="RefSeq" id="WP_100920200.1">
    <property type="nucleotide sequence ID" value="NZ_CP020370.1"/>
</dbReference>
<dbReference type="InterPro" id="IPR016187">
    <property type="entry name" value="CTDL_fold"/>
</dbReference>
<gene>
    <name evidence="2" type="ORF">THSYN_17005</name>
</gene>
<dbReference type="SUPFAM" id="SSF56436">
    <property type="entry name" value="C-type lectin-like"/>
    <property type="match status" value="1"/>
</dbReference>
<accession>A0A2K8UA65</accession>
<protein>
    <recommendedName>
        <fullName evidence="1">Sulfatase-modifying factor enzyme-like domain-containing protein</fullName>
    </recommendedName>
</protein>
<evidence type="ECO:0000259" key="1">
    <source>
        <dbReference type="Pfam" id="PF03781"/>
    </source>
</evidence>
<dbReference type="GO" id="GO:0120147">
    <property type="term" value="F:formylglycine-generating oxidase activity"/>
    <property type="evidence" value="ECO:0007669"/>
    <property type="project" value="TreeGrafter"/>
</dbReference>
<dbReference type="InterPro" id="IPR042095">
    <property type="entry name" value="SUMF_sf"/>
</dbReference>
<dbReference type="SUPFAM" id="SSF46689">
    <property type="entry name" value="Homeodomain-like"/>
    <property type="match status" value="1"/>
</dbReference>
<dbReference type="OrthoDB" id="9768004at2"/>
<organism evidence="2 3">
    <name type="scientific">Candidatus Thiodictyon syntrophicum</name>
    <dbReference type="NCBI Taxonomy" id="1166950"/>
    <lineage>
        <taxon>Bacteria</taxon>
        <taxon>Pseudomonadati</taxon>
        <taxon>Pseudomonadota</taxon>
        <taxon>Gammaproteobacteria</taxon>
        <taxon>Chromatiales</taxon>
        <taxon>Chromatiaceae</taxon>
        <taxon>Thiodictyon</taxon>
    </lineage>
</organism>
<dbReference type="InterPro" id="IPR051043">
    <property type="entry name" value="Sulfatase_Mod_Factor_Kinase"/>
</dbReference>
<reference evidence="2 3" key="1">
    <citation type="submission" date="2017-03" db="EMBL/GenBank/DDBJ databases">
        <title>Complete genome sequence of Candidatus 'Thiodictyon syntrophicum' sp. nov. strain Cad16T, a photolithoautotroph purple sulfur bacterium isolated from an alpine meromictic lake.</title>
        <authorList>
            <person name="Luedin S.M."/>
            <person name="Pothier J.F."/>
            <person name="Danza F."/>
            <person name="Storelli N."/>
            <person name="Wittwer M."/>
            <person name="Tonolla M."/>
        </authorList>
    </citation>
    <scope>NUCLEOTIDE SEQUENCE [LARGE SCALE GENOMIC DNA]</scope>
    <source>
        <strain evidence="2 3">Cad16T</strain>
    </source>
</reference>
<sequence length="371" mass="40553">MTGRKIVSDPNIMKGEPIVAGTRITVRSILERQAAGESDAQIIEVYPILVPDDLRAAQRFAAEMLGAGPVRRVETPPPPVAPELPDIHGWPAAKVQELQRSVAQALGRPVVFRDPLNSPVKLPRSFFAGVLGKAAMVIDQGPEMVIIPAGRFLMGSPAGEAQRFDFEGPQHPVTISRPFAIGRYAVTFDDYDAFCAATGRDKGDEGWGRGRRPVVDVTWDDALAYCQWLFAQTGRPYRLPTEAEWEYACRAGTASPFHFGETLSTGQANYVDKTVPVGSLPPNPWGLCEMHGNVCEWCQDWWFGHYEAGPIADPGGPASGGCRVLRGGSWFYGARDLRSAYRSHFAPGLRHLFDGFRLALGPELRQARPAG</sequence>
<dbReference type="Pfam" id="PF04255">
    <property type="entry name" value="DUF433"/>
    <property type="match status" value="1"/>
</dbReference>
<evidence type="ECO:0000313" key="3">
    <source>
        <dbReference type="Proteomes" id="UP000232638"/>
    </source>
</evidence>
<dbReference type="Gene3D" id="3.90.1580.10">
    <property type="entry name" value="paralog of FGE (formylglycine-generating enzyme)"/>
    <property type="match status" value="1"/>
</dbReference>
<dbReference type="PANTHER" id="PTHR23150:SF19">
    <property type="entry name" value="FORMYLGLYCINE-GENERATING ENZYME"/>
    <property type="match status" value="1"/>
</dbReference>
<dbReference type="Gene3D" id="1.10.10.10">
    <property type="entry name" value="Winged helix-like DNA-binding domain superfamily/Winged helix DNA-binding domain"/>
    <property type="match status" value="1"/>
</dbReference>
<dbReference type="InterPro" id="IPR009057">
    <property type="entry name" value="Homeodomain-like_sf"/>
</dbReference>
<dbReference type="PANTHER" id="PTHR23150">
    <property type="entry name" value="SULFATASE MODIFYING FACTOR 1, 2"/>
    <property type="match status" value="1"/>
</dbReference>
<dbReference type="AlphaFoldDB" id="A0A2K8UA65"/>
<proteinExistence type="predicted"/>
<dbReference type="Pfam" id="PF03781">
    <property type="entry name" value="FGE-sulfatase"/>
    <property type="match status" value="1"/>
</dbReference>
<dbReference type="KEGG" id="tsy:THSYN_17005"/>
<keyword evidence="3" id="KW-1185">Reference proteome</keyword>
<dbReference type="InterPro" id="IPR005532">
    <property type="entry name" value="SUMF_dom"/>
</dbReference>
<name>A0A2K8UA65_9GAMM</name>
<dbReference type="InterPro" id="IPR036388">
    <property type="entry name" value="WH-like_DNA-bd_sf"/>
</dbReference>
<feature type="domain" description="Sulfatase-modifying factor enzyme-like" evidence="1">
    <location>
        <begin position="141"/>
        <end position="359"/>
    </location>
</feature>
<dbReference type="EMBL" id="CP020370">
    <property type="protein sequence ID" value="AUB82473.1"/>
    <property type="molecule type" value="Genomic_DNA"/>
</dbReference>
<evidence type="ECO:0000313" key="2">
    <source>
        <dbReference type="EMBL" id="AUB82473.1"/>
    </source>
</evidence>
<dbReference type="Proteomes" id="UP000232638">
    <property type="component" value="Chromosome"/>
</dbReference>